<dbReference type="EMBL" id="PDKT01000001">
    <property type="protein sequence ID" value="PPI88292.1"/>
    <property type="molecule type" value="Genomic_DNA"/>
</dbReference>
<dbReference type="Pfam" id="PF16320">
    <property type="entry name" value="Ribosomal_L12_N"/>
    <property type="match status" value="1"/>
</dbReference>
<dbReference type="Gene3D" id="3.30.1390.10">
    <property type="match status" value="1"/>
</dbReference>
<dbReference type="SUPFAM" id="SSF48300">
    <property type="entry name" value="Ribosomal protein L7/12, oligomerisation (N-terminal) domain"/>
    <property type="match status" value="1"/>
</dbReference>
<comment type="similarity">
    <text evidence="1 4">Belongs to the bacterial ribosomal protein bL12 family.</text>
</comment>
<protein>
    <recommendedName>
        <fullName evidence="4">Large ribosomal subunit protein bL12</fullName>
    </recommendedName>
</protein>
<dbReference type="InterPro" id="IPR000206">
    <property type="entry name" value="Ribosomal_bL12"/>
</dbReference>
<dbReference type="PANTHER" id="PTHR45987:SF4">
    <property type="entry name" value="LARGE RIBOSOMAL SUBUNIT PROTEIN BL12M"/>
    <property type="match status" value="1"/>
</dbReference>
<name>A0A2P5T164_9GAMM</name>
<dbReference type="PANTHER" id="PTHR45987">
    <property type="entry name" value="39S RIBOSOMAL PROTEIN L12"/>
    <property type="match status" value="1"/>
</dbReference>
<dbReference type="GO" id="GO:0022625">
    <property type="term" value="C:cytosolic large ribosomal subunit"/>
    <property type="evidence" value="ECO:0007669"/>
    <property type="project" value="TreeGrafter"/>
</dbReference>
<accession>A0A2P5T164</accession>
<dbReference type="CDD" id="cd00387">
    <property type="entry name" value="Ribosomal_L7_L12"/>
    <property type="match status" value="1"/>
</dbReference>
<dbReference type="HAMAP" id="MF_00368">
    <property type="entry name" value="Ribosomal_bL12"/>
    <property type="match status" value="1"/>
</dbReference>
<proteinExistence type="inferred from homology"/>
<dbReference type="InterPro" id="IPR014719">
    <property type="entry name" value="Ribosomal_bL12_C/ClpS-like"/>
</dbReference>
<comment type="subunit">
    <text evidence="4">Homodimer. Part of the ribosomal stalk of the 50S ribosomal subunit. Forms a multimeric L10(L12)X complex, where L10 forms an elongated spine to which 2 to 4 L12 dimers bind in a sequential fashion. Binds GTP-bound translation factors.</text>
</comment>
<dbReference type="AlphaFoldDB" id="A0A2P5T164"/>
<dbReference type="Gene3D" id="1.20.5.710">
    <property type="entry name" value="Single helix bin"/>
    <property type="match status" value="1"/>
</dbReference>
<feature type="domain" description="Large ribosomal subunit protein bL12 oligomerization" evidence="6">
    <location>
        <begin position="4"/>
        <end position="34"/>
    </location>
</feature>
<comment type="function">
    <text evidence="4">Forms part of the ribosomal stalk which helps the ribosome interact with GTP-bound translation factors. Is thus essential for accurate translation.</text>
</comment>
<dbReference type="FunFam" id="3.30.1390.10:FF:000001">
    <property type="entry name" value="50S ribosomal protein L7/L12"/>
    <property type="match status" value="1"/>
</dbReference>
<dbReference type="GO" id="GO:0003735">
    <property type="term" value="F:structural constituent of ribosome"/>
    <property type="evidence" value="ECO:0007669"/>
    <property type="project" value="InterPro"/>
</dbReference>
<evidence type="ECO:0000313" key="8">
    <source>
        <dbReference type="Proteomes" id="UP000296153"/>
    </source>
</evidence>
<dbReference type="SUPFAM" id="SSF54736">
    <property type="entry name" value="ClpS-like"/>
    <property type="match status" value="1"/>
</dbReference>
<evidence type="ECO:0000256" key="4">
    <source>
        <dbReference type="HAMAP-Rule" id="MF_00368"/>
    </source>
</evidence>
<feature type="domain" description="Large ribosomal subunit protein bL12 C-terminal" evidence="5">
    <location>
        <begin position="53"/>
        <end position="118"/>
    </location>
</feature>
<dbReference type="InterPro" id="IPR008932">
    <property type="entry name" value="Ribosomal_bL12_oligo"/>
</dbReference>
<dbReference type="NCBIfam" id="TIGR00855">
    <property type="entry name" value="L12"/>
    <property type="match status" value="1"/>
</dbReference>
<evidence type="ECO:0000256" key="3">
    <source>
        <dbReference type="ARBA" id="ARBA00023274"/>
    </source>
</evidence>
<dbReference type="GO" id="GO:0006412">
    <property type="term" value="P:translation"/>
    <property type="evidence" value="ECO:0007669"/>
    <property type="project" value="UniProtKB-UniRule"/>
</dbReference>
<sequence length="118" mass="12598">MSITKDQILEAVSNMSVMEVVDLVSAMEEKFGVSSKVIVNNSPTEIIEEKTEFNVILKSIGPNKVAVIKAVRATTGLGLKEAKDLVEATGVIKEGINKEEAAALEVILKEAGAEVEVK</sequence>
<evidence type="ECO:0000256" key="1">
    <source>
        <dbReference type="ARBA" id="ARBA00007197"/>
    </source>
</evidence>
<evidence type="ECO:0000256" key="2">
    <source>
        <dbReference type="ARBA" id="ARBA00022980"/>
    </source>
</evidence>
<keyword evidence="2 4" id="KW-0689">Ribosomal protein</keyword>
<dbReference type="GO" id="GO:0003729">
    <property type="term" value="F:mRNA binding"/>
    <property type="evidence" value="ECO:0007669"/>
    <property type="project" value="TreeGrafter"/>
</dbReference>
<keyword evidence="3 4" id="KW-0687">Ribonucleoprotein</keyword>
<dbReference type="InterPro" id="IPR036235">
    <property type="entry name" value="Ribosomal_bL12_oligo_N_sf"/>
</dbReference>
<reference evidence="7 8" key="1">
    <citation type="journal article" date="2018" name="Genome Biol. Evol.">
        <title>Cladogenesis and Genomic Streamlining in Extracellular Endosymbionts of Tropical Stink Bugs.</title>
        <authorList>
            <person name="Otero-Bravo A."/>
            <person name="Goffredi S."/>
            <person name="Sabree Z.L."/>
        </authorList>
    </citation>
    <scope>NUCLEOTIDE SEQUENCE [LARGE SCALE GENOMIC DNA]</scope>
    <source>
        <strain evidence="7 8">SoEE</strain>
    </source>
</reference>
<evidence type="ECO:0000259" key="5">
    <source>
        <dbReference type="Pfam" id="PF00542"/>
    </source>
</evidence>
<dbReference type="InterPro" id="IPR013823">
    <property type="entry name" value="Ribosomal_bL12_C"/>
</dbReference>
<dbReference type="OrthoDB" id="9811748at2"/>
<evidence type="ECO:0000259" key="6">
    <source>
        <dbReference type="Pfam" id="PF16320"/>
    </source>
</evidence>
<comment type="caution">
    <text evidence="7">The sequence shown here is derived from an EMBL/GenBank/DDBJ whole genome shotgun (WGS) entry which is preliminary data.</text>
</comment>
<dbReference type="Pfam" id="PF00542">
    <property type="entry name" value="Ribosomal_L12"/>
    <property type="match status" value="1"/>
</dbReference>
<dbReference type="Proteomes" id="UP000296153">
    <property type="component" value="Unassembled WGS sequence"/>
</dbReference>
<evidence type="ECO:0000313" key="7">
    <source>
        <dbReference type="EMBL" id="PPI88292.1"/>
    </source>
</evidence>
<organism evidence="7 8">
    <name type="scientific">Candidatus Pantoea edessiphila</name>
    <dbReference type="NCBI Taxonomy" id="2044610"/>
    <lineage>
        <taxon>Bacteria</taxon>
        <taxon>Pseudomonadati</taxon>
        <taxon>Pseudomonadota</taxon>
        <taxon>Gammaproteobacteria</taxon>
        <taxon>Enterobacterales</taxon>
        <taxon>Erwiniaceae</taxon>
        <taxon>Pantoea</taxon>
    </lineage>
</organism>
<dbReference type="RefSeq" id="WP_136130903.1">
    <property type="nucleotide sequence ID" value="NZ_PDKT01000001.1"/>
</dbReference>
<gene>
    <name evidence="4" type="primary">rplL</name>
    <name evidence="7" type="ORF">CRV12_01545</name>
</gene>